<evidence type="ECO:0000313" key="5">
    <source>
        <dbReference type="Proteomes" id="UP000054560"/>
    </source>
</evidence>
<dbReference type="SUPFAM" id="SSF54928">
    <property type="entry name" value="RNA-binding domain, RBD"/>
    <property type="match status" value="1"/>
</dbReference>
<dbReference type="eggNOG" id="KOG1456">
    <property type="taxonomic scope" value="Eukaryota"/>
</dbReference>
<dbReference type="Gene3D" id="3.30.70.330">
    <property type="match status" value="2"/>
</dbReference>
<keyword evidence="5" id="KW-1185">Reference proteome</keyword>
<dbReference type="SMART" id="SM00360">
    <property type="entry name" value="RRM"/>
    <property type="match status" value="2"/>
</dbReference>
<evidence type="ECO:0000256" key="1">
    <source>
        <dbReference type="PROSITE-ProRule" id="PRU00176"/>
    </source>
</evidence>
<dbReference type="Proteomes" id="UP000054560">
    <property type="component" value="Unassembled WGS sequence"/>
</dbReference>
<dbReference type="GO" id="GO:0003723">
    <property type="term" value="F:RNA binding"/>
    <property type="evidence" value="ECO:0007669"/>
    <property type="project" value="UniProtKB-UniRule"/>
</dbReference>
<feature type="domain" description="RRM" evidence="3">
    <location>
        <begin position="171"/>
        <end position="252"/>
    </location>
</feature>
<dbReference type="Pfam" id="PF22976">
    <property type="entry name" value="RRM_10"/>
    <property type="match status" value="1"/>
</dbReference>
<proteinExistence type="predicted"/>
<evidence type="ECO:0000313" key="4">
    <source>
        <dbReference type="EMBL" id="KNC78033.1"/>
    </source>
</evidence>
<dbReference type="PANTHER" id="PTHR15592">
    <property type="entry name" value="MATRIN 3/NUCLEAR PROTEIN 220-RELATED"/>
    <property type="match status" value="1"/>
</dbReference>
<dbReference type="InterPro" id="IPR055204">
    <property type="entry name" value="HNRNPL_RRM"/>
</dbReference>
<organism evidence="4 5">
    <name type="scientific">Sphaeroforma arctica JP610</name>
    <dbReference type="NCBI Taxonomy" id="667725"/>
    <lineage>
        <taxon>Eukaryota</taxon>
        <taxon>Ichthyosporea</taxon>
        <taxon>Ichthyophonida</taxon>
        <taxon>Sphaeroforma</taxon>
    </lineage>
</organism>
<dbReference type="GeneID" id="25910021"/>
<dbReference type="STRING" id="667725.A0A0L0FPX6"/>
<sequence>MGGRMNDRMGPPLRGPPGGPGMRGPPQDRYMGRGPPGAGDMNHGRSVDPRAPAALPTPVLMVYNVPPAVNCDGIFNLFSLYGQVMKAKKLPNKEGAYMVEMLDGMAAGAVLDALQGTTWYGSEVALQPSKHLFMGGNTSTNETRTVVDYTQSEHNRFSRGNKNTKVHEPTKVVHFYNLPPELTLDQLGAIFSDNGAPMPIDQVIFNKGPEKKSSSGLVEFADVDSATQAVISAHHSQILMGERKFTVKMAFSATIAVNSKKQ</sequence>
<evidence type="ECO:0000256" key="2">
    <source>
        <dbReference type="SAM" id="MobiDB-lite"/>
    </source>
</evidence>
<dbReference type="AlphaFoldDB" id="A0A0L0FPX6"/>
<dbReference type="InterPro" id="IPR035979">
    <property type="entry name" value="RBD_domain_sf"/>
</dbReference>
<evidence type="ECO:0000259" key="3">
    <source>
        <dbReference type="PROSITE" id="PS50102"/>
    </source>
</evidence>
<name>A0A0L0FPX6_9EUKA</name>
<feature type="region of interest" description="Disordered" evidence="2">
    <location>
        <begin position="1"/>
        <end position="50"/>
    </location>
</feature>
<protein>
    <recommendedName>
        <fullName evidence="3">RRM domain-containing protein</fullName>
    </recommendedName>
</protein>
<feature type="domain" description="RRM" evidence="3">
    <location>
        <begin position="58"/>
        <end position="131"/>
    </location>
</feature>
<dbReference type="EMBL" id="KQ242573">
    <property type="protein sequence ID" value="KNC78033.1"/>
    <property type="molecule type" value="Genomic_DNA"/>
</dbReference>
<accession>A0A0L0FPX6</accession>
<reference evidence="4 5" key="1">
    <citation type="submission" date="2011-02" db="EMBL/GenBank/DDBJ databases">
        <title>The Genome Sequence of Sphaeroforma arctica JP610.</title>
        <authorList>
            <consortium name="The Broad Institute Genome Sequencing Platform"/>
            <person name="Russ C."/>
            <person name="Cuomo C."/>
            <person name="Young S.K."/>
            <person name="Zeng Q."/>
            <person name="Gargeya S."/>
            <person name="Alvarado L."/>
            <person name="Berlin A."/>
            <person name="Chapman S.B."/>
            <person name="Chen Z."/>
            <person name="Freedman E."/>
            <person name="Gellesch M."/>
            <person name="Goldberg J."/>
            <person name="Griggs A."/>
            <person name="Gujja S."/>
            <person name="Heilman E."/>
            <person name="Heiman D."/>
            <person name="Howarth C."/>
            <person name="Mehta T."/>
            <person name="Neiman D."/>
            <person name="Pearson M."/>
            <person name="Roberts A."/>
            <person name="Saif S."/>
            <person name="Shea T."/>
            <person name="Shenoy N."/>
            <person name="Sisk P."/>
            <person name="Stolte C."/>
            <person name="Sykes S."/>
            <person name="White J."/>
            <person name="Yandava C."/>
            <person name="Burger G."/>
            <person name="Gray M.W."/>
            <person name="Holland P.W.H."/>
            <person name="King N."/>
            <person name="Lang F.B.F."/>
            <person name="Roger A.J."/>
            <person name="Ruiz-Trillo I."/>
            <person name="Haas B."/>
            <person name="Nusbaum C."/>
            <person name="Birren B."/>
        </authorList>
    </citation>
    <scope>NUCLEOTIDE SEQUENCE [LARGE SCALE GENOMIC DNA]</scope>
    <source>
        <strain evidence="4 5">JP610</strain>
    </source>
</reference>
<gene>
    <name evidence="4" type="ORF">SARC_09517</name>
</gene>
<dbReference type="OrthoDB" id="302770at2759"/>
<dbReference type="InterPro" id="IPR000504">
    <property type="entry name" value="RRM_dom"/>
</dbReference>
<dbReference type="RefSeq" id="XP_014151935.1">
    <property type="nucleotide sequence ID" value="XM_014296460.1"/>
</dbReference>
<keyword evidence="1" id="KW-0694">RNA-binding</keyword>
<dbReference type="Pfam" id="PF13893">
    <property type="entry name" value="RRM_5"/>
    <property type="match status" value="1"/>
</dbReference>
<dbReference type="PROSITE" id="PS50102">
    <property type="entry name" value="RRM"/>
    <property type="match status" value="2"/>
</dbReference>
<dbReference type="InterPro" id="IPR012677">
    <property type="entry name" value="Nucleotide-bd_a/b_plait_sf"/>
</dbReference>